<accession>A0A0E0MDI3</accession>
<reference evidence="3" key="1">
    <citation type="submission" date="2015-04" db="UniProtKB">
        <authorList>
            <consortium name="EnsemblPlants"/>
        </authorList>
    </citation>
    <scope>IDENTIFICATION</scope>
</reference>
<evidence type="ECO:0000256" key="1">
    <source>
        <dbReference type="SAM" id="MobiDB-lite"/>
    </source>
</evidence>
<dbReference type="STRING" id="4537.A0A0E0MDI3"/>
<dbReference type="Proteomes" id="UP000026962">
    <property type="component" value="Chromosome 11"/>
</dbReference>
<feature type="compositionally biased region" description="Basic and acidic residues" evidence="1">
    <location>
        <begin position="607"/>
        <end position="623"/>
    </location>
</feature>
<evidence type="ECO:0000313" key="3">
    <source>
        <dbReference type="EnsemblPlants" id="OPUNC11G05740.1"/>
    </source>
</evidence>
<protein>
    <submittedName>
        <fullName evidence="3">Uncharacterized protein</fullName>
    </submittedName>
</protein>
<dbReference type="Gene3D" id="1.25.10.10">
    <property type="entry name" value="Leucine-rich Repeat Variant"/>
    <property type="match status" value="1"/>
</dbReference>
<feature type="transmembrane region" description="Helical" evidence="2">
    <location>
        <begin position="45"/>
        <end position="62"/>
    </location>
</feature>
<evidence type="ECO:0000313" key="4">
    <source>
        <dbReference type="Proteomes" id="UP000026962"/>
    </source>
</evidence>
<dbReference type="InterPro" id="IPR011989">
    <property type="entry name" value="ARM-like"/>
</dbReference>
<feature type="compositionally biased region" description="Basic and acidic residues" evidence="1">
    <location>
        <begin position="586"/>
        <end position="596"/>
    </location>
</feature>
<sequence>MWRTFMTGIRTLAPSSRLSKETLAIPIAVLLAGPVYAMIIVLNMFYIYGPLICITFSTWRLWERDYHISGSADASLTNLTPALIFFYTLALCHGVLYYFLLVLVVSQFDDIVLFRKQCKFPKEWGMIAVREYLQNSREEFAGGRGIVEGRSLIGYAVGLLGSESQEDYLSGAQIVDRLINDGEREDASSIILGSRPKMQRLLGTLGRRRSSTSSSTELESEIRLLAARIVADLADGIQLAQFPGAIQSVSSLLETTGQPCRKDNRRRPSPAERRYQEKILRRFERIDKILELPFQIVKKLITSVIPRKKPESGALGQGDGDHGVQQKIEVSSAGDGRGVCNELILQGFRILERLACDDRHNCMDICGDPGLIAKITTALYSDTLIEDIGSSEPWDNVANASLKVVYRLIHVAPGKRLRQEISSNKLALSNLESMLDLSGKKQLQMRAIEILTELVLDSSLNITEKTRDNLVRKQLEIFLADEGDEEQVPVPDTMPIRMKTRTIKATAGESLSILSKSEPISEIIVKEHDDIVDRLTGMLDADCNTRYRTLSAEILENLCTLYMEQVNELLIRKVLAEILTIKTKPETKEHSDDGSRDISSVDDDEEMQRPRHDDQNANDNAFDHRANDDEAEMKQLQEALLSLTLVIHDKLIGVESFALVIQEKSPGGEGAFLDKLKAIVDDNCEEMTPVSLRIFKLCGQIAASIMRSNLCTNDQKKEFVESLSKASKTIAKLESCVLFAGNDYGGLHEAARPLLYHLDKELKGLVA</sequence>
<reference evidence="3" key="2">
    <citation type="submission" date="2018-05" db="EMBL/GenBank/DDBJ databases">
        <title>OpunRS2 (Oryza punctata Reference Sequence Version 2).</title>
        <authorList>
            <person name="Zhang J."/>
            <person name="Kudrna D."/>
            <person name="Lee S."/>
            <person name="Talag J."/>
            <person name="Welchert J."/>
            <person name="Wing R.A."/>
        </authorList>
    </citation>
    <scope>NUCLEOTIDE SEQUENCE [LARGE SCALE GENOMIC DNA]</scope>
</reference>
<feature type="transmembrane region" description="Helical" evidence="2">
    <location>
        <begin position="21"/>
        <end position="39"/>
    </location>
</feature>
<dbReference type="PANTHER" id="PTHR33115:SF25">
    <property type="entry name" value="CONDENSIN COMPLEX SUBUNIT 1 C-TERMINAL DOMAIN-CONTAINING PROTEIN"/>
    <property type="match status" value="1"/>
</dbReference>
<dbReference type="EnsemblPlants" id="OPUNC11G05740.1">
    <property type="protein sequence ID" value="OPUNC11G05740.1"/>
    <property type="gene ID" value="OPUNC11G05740"/>
</dbReference>
<dbReference type="eggNOG" id="ENOG502QRQI">
    <property type="taxonomic scope" value="Eukaryota"/>
</dbReference>
<dbReference type="Gramene" id="OPUNC11G05740.1">
    <property type="protein sequence ID" value="OPUNC11G05740.1"/>
    <property type="gene ID" value="OPUNC11G05740"/>
</dbReference>
<dbReference type="AlphaFoldDB" id="A0A0E0MDI3"/>
<feature type="transmembrane region" description="Helical" evidence="2">
    <location>
        <begin position="83"/>
        <end position="105"/>
    </location>
</feature>
<keyword evidence="4" id="KW-1185">Reference proteome</keyword>
<keyword evidence="2" id="KW-0812">Transmembrane</keyword>
<dbReference type="SUPFAM" id="SSF48371">
    <property type="entry name" value="ARM repeat"/>
    <property type="match status" value="1"/>
</dbReference>
<organism evidence="3">
    <name type="scientific">Oryza punctata</name>
    <name type="common">Red rice</name>
    <dbReference type="NCBI Taxonomy" id="4537"/>
    <lineage>
        <taxon>Eukaryota</taxon>
        <taxon>Viridiplantae</taxon>
        <taxon>Streptophyta</taxon>
        <taxon>Embryophyta</taxon>
        <taxon>Tracheophyta</taxon>
        <taxon>Spermatophyta</taxon>
        <taxon>Magnoliopsida</taxon>
        <taxon>Liliopsida</taxon>
        <taxon>Poales</taxon>
        <taxon>Poaceae</taxon>
        <taxon>BOP clade</taxon>
        <taxon>Oryzoideae</taxon>
        <taxon>Oryzeae</taxon>
        <taxon>Oryzinae</taxon>
        <taxon>Oryza</taxon>
    </lineage>
</organism>
<keyword evidence="2" id="KW-0472">Membrane</keyword>
<name>A0A0E0MDI3_ORYPU</name>
<proteinExistence type="predicted"/>
<dbReference type="InterPro" id="IPR016024">
    <property type="entry name" value="ARM-type_fold"/>
</dbReference>
<feature type="region of interest" description="Disordered" evidence="1">
    <location>
        <begin position="586"/>
        <end position="623"/>
    </location>
</feature>
<dbReference type="OMA" id="DINANQW"/>
<keyword evidence="2" id="KW-1133">Transmembrane helix</keyword>
<dbReference type="PANTHER" id="PTHR33115">
    <property type="entry name" value="ARM REPEAT SUPERFAMILY PROTEIN"/>
    <property type="match status" value="1"/>
</dbReference>
<dbReference type="HOGENOM" id="CLU_009953_2_0_1"/>
<evidence type="ECO:0000256" key="2">
    <source>
        <dbReference type="SAM" id="Phobius"/>
    </source>
</evidence>